<dbReference type="InterPro" id="IPR015943">
    <property type="entry name" value="WD40/YVTN_repeat-like_dom_sf"/>
</dbReference>
<dbReference type="SUPFAM" id="SSF110296">
    <property type="entry name" value="Oligoxyloglucan reducing end-specific cellobiohydrolase"/>
    <property type="match status" value="1"/>
</dbReference>
<organism evidence="2 3">
    <name type="scientific">Amycolatopsis japonica</name>
    <dbReference type="NCBI Taxonomy" id="208439"/>
    <lineage>
        <taxon>Bacteria</taxon>
        <taxon>Bacillati</taxon>
        <taxon>Actinomycetota</taxon>
        <taxon>Actinomycetes</taxon>
        <taxon>Pseudonocardiales</taxon>
        <taxon>Pseudonocardiaceae</taxon>
        <taxon>Amycolatopsis</taxon>
        <taxon>Amycolatopsis japonica group</taxon>
    </lineage>
</organism>
<dbReference type="KEGG" id="aja:AJAP_10015"/>
<name>A0A075UXF6_9PSEU</name>
<dbReference type="PANTHER" id="PTHR12106">
    <property type="entry name" value="SORTILIN RELATED"/>
    <property type="match status" value="1"/>
</dbReference>
<keyword evidence="3" id="KW-1185">Reference proteome</keyword>
<protein>
    <submittedName>
        <fullName evidence="2">Conserved putative secreted protein</fullName>
    </submittedName>
</protein>
<sequence>MGRGYRQAKIRRILYLFSGSCAKISRMKLRSITKRMFVLGLLTVLGTTGATSVATAEPQAPPSDVNATGKPRGGWEPVGPNSVGGMLAVSPAGLAMMQPSPPALWLSGDRGASWSVRRGLPQDTSIQGFFVDPANPDRMLAVGNKPAGFLGEWRGMLVRTTDRGQTWETLREWYPDGAFGMATDPTGRVVVVQNMDSLSVSTDGGEHWNDVPRTWPREGNASPVGALKLTLVGDDAYLTTVLPEYALWVVRGVSGKEPQAELVYRANGEINQVASDGKRFVVTVGPELHGSTDGGKTWTVLRRDPGEQTLREPRFLGGRLYVSTYNDIDVSADFGRTWSRKPVPAAGEGVSDMIDLPAGPGKPATTLISSLYRGVYADEGKRGYQQIGVPGESIRDLVTTGNLLRESVVAAGVQEIYNTPLPRGKVAAADRVWQSHPADRLHEDARLSVSPSRPDVVWQVTRNGFSLDVLRSGDGGRTWEFAAKAKEGLPRAIFAHPADPNRVLVSAFAPSGYVLYRSNDAGKTWEKLATDNGFIAFAGDPWNPDRVWGGDSDGLSRSDDGGKTWTHVTSQPVSAISISRWGGGRVLIGGAGIHLSEDGGKTFRRVFDGEDPREISRILPHPFDFRVWFASNATGGGVLRSTDFGRTWSPVPGALPDSRVLSLAVSADGRYLFAGTAQSGAYRLTLY</sequence>
<dbReference type="Gene3D" id="2.130.10.10">
    <property type="entry name" value="YVTN repeat-like/Quinoprotein amine dehydrogenase"/>
    <property type="match status" value="4"/>
</dbReference>
<reference evidence="2 3" key="1">
    <citation type="journal article" date="2014" name="J. Biotechnol.">
        <title>Complete genome sequence of the actinobacterium Amycolatopsis japonica MG417-CF17(T) (=DSM 44213T) producing (S,S)-N,N'-ethylenediaminedisuccinic acid.</title>
        <authorList>
            <person name="Stegmann E."/>
            <person name="Albersmeier A."/>
            <person name="Spohn M."/>
            <person name="Gert H."/>
            <person name="Weber T."/>
            <person name="Wohlleben W."/>
            <person name="Kalinowski J."/>
            <person name="Ruckert C."/>
        </authorList>
    </citation>
    <scope>NUCLEOTIDE SEQUENCE [LARGE SCALE GENOMIC DNA]</scope>
    <source>
        <strain evidence="3">MG417-CF17 (DSM 44213)</strain>
    </source>
</reference>
<accession>A0A075UXF6</accession>
<dbReference type="PANTHER" id="PTHR12106:SF27">
    <property type="entry name" value="SORTILIN-RELATED RECEPTOR"/>
    <property type="match status" value="1"/>
</dbReference>
<evidence type="ECO:0000313" key="2">
    <source>
        <dbReference type="EMBL" id="AIG74900.1"/>
    </source>
</evidence>
<dbReference type="InterPro" id="IPR050310">
    <property type="entry name" value="VPS10-sortilin"/>
</dbReference>
<dbReference type="EMBL" id="CP008953">
    <property type="protein sequence ID" value="AIG74900.1"/>
    <property type="molecule type" value="Genomic_DNA"/>
</dbReference>
<gene>
    <name evidence="2" type="ORF">AJAP_10015</name>
</gene>
<evidence type="ECO:0000313" key="3">
    <source>
        <dbReference type="Proteomes" id="UP000028492"/>
    </source>
</evidence>
<proteinExistence type="predicted"/>
<dbReference type="InterPro" id="IPR036278">
    <property type="entry name" value="Sialidase_sf"/>
</dbReference>
<dbReference type="STRING" id="208439.AJAP_10015"/>
<dbReference type="eggNOG" id="COG4447">
    <property type="taxonomic scope" value="Bacteria"/>
</dbReference>
<dbReference type="CDD" id="cd15482">
    <property type="entry name" value="Sialidase_non-viral"/>
    <property type="match status" value="2"/>
</dbReference>
<dbReference type="SUPFAM" id="SSF50939">
    <property type="entry name" value="Sialidases"/>
    <property type="match status" value="1"/>
</dbReference>
<dbReference type="AlphaFoldDB" id="A0A075UXF6"/>
<dbReference type="HOGENOM" id="CLU_414848_0_0_11"/>
<feature type="region of interest" description="Disordered" evidence="1">
    <location>
        <begin position="53"/>
        <end position="77"/>
    </location>
</feature>
<evidence type="ECO:0000256" key="1">
    <source>
        <dbReference type="SAM" id="MobiDB-lite"/>
    </source>
</evidence>
<dbReference type="Proteomes" id="UP000028492">
    <property type="component" value="Chromosome"/>
</dbReference>